<reference evidence="16 17" key="1">
    <citation type="submission" date="2021-04" db="EMBL/GenBank/DDBJ databases">
        <authorList>
            <person name="Bliznina A."/>
        </authorList>
    </citation>
    <scope>NUCLEOTIDE SEQUENCE [LARGE SCALE GENOMIC DNA]</scope>
</reference>
<evidence type="ECO:0000256" key="4">
    <source>
        <dbReference type="ARBA" id="ARBA00022692"/>
    </source>
</evidence>
<dbReference type="InterPro" id="IPR018490">
    <property type="entry name" value="cNMP-bd_dom_sf"/>
</dbReference>
<feature type="transmembrane region" description="Helical" evidence="13">
    <location>
        <begin position="290"/>
        <end position="309"/>
    </location>
</feature>
<dbReference type="InterPro" id="IPR005821">
    <property type="entry name" value="Ion_trans_dom"/>
</dbReference>
<dbReference type="Gene3D" id="3.30.450.20">
    <property type="entry name" value="PAS domain"/>
    <property type="match status" value="1"/>
</dbReference>
<dbReference type="SUPFAM" id="SSF81324">
    <property type="entry name" value="Voltage-gated potassium channels"/>
    <property type="match status" value="1"/>
</dbReference>
<feature type="region of interest" description="Disordered" evidence="12">
    <location>
        <begin position="870"/>
        <end position="895"/>
    </location>
</feature>
<evidence type="ECO:0000256" key="13">
    <source>
        <dbReference type="SAM" id="Phobius"/>
    </source>
</evidence>
<dbReference type="InterPro" id="IPR050818">
    <property type="entry name" value="KCNH_animal-type"/>
</dbReference>
<evidence type="ECO:0000256" key="10">
    <source>
        <dbReference type="ARBA" id="ARBA00023136"/>
    </source>
</evidence>
<dbReference type="Pfam" id="PF13426">
    <property type="entry name" value="PAS_9"/>
    <property type="match status" value="1"/>
</dbReference>
<feature type="region of interest" description="Disordered" evidence="12">
    <location>
        <begin position="760"/>
        <end position="834"/>
    </location>
</feature>
<dbReference type="PROSITE" id="PS50112">
    <property type="entry name" value="PAS"/>
    <property type="match status" value="1"/>
</dbReference>
<comment type="subcellular location">
    <subcellularLocation>
        <location evidence="1">Membrane</location>
        <topology evidence="1">Multi-pass membrane protein</topology>
    </subcellularLocation>
</comment>
<accession>A0ABN7TDU6</accession>
<dbReference type="SMART" id="SM00100">
    <property type="entry name" value="cNMP"/>
    <property type="match status" value="1"/>
</dbReference>
<keyword evidence="5" id="KW-0631">Potassium channel</keyword>
<feature type="transmembrane region" description="Helical" evidence="13">
    <location>
        <begin position="520"/>
        <end position="544"/>
    </location>
</feature>
<dbReference type="Gene3D" id="2.60.120.10">
    <property type="entry name" value="Jelly Rolls"/>
    <property type="match status" value="1"/>
</dbReference>
<evidence type="ECO:0000256" key="6">
    <source>
        <dbReference type="ARBA" id="ARBA00022882"/>
    </source>
</evidence>
<proteinExistence type="predicted"/>
<dbReference type="EMBL" id="OU015567">
    <property type="protein sequence ID" value="CAG5113974.1"/>
    <property type="molecule type" value="Genomic_DNA"/>
</dbReference>
<keyword evidence="3" id="KW-0633">Potassium transport</keyword>
<dbReference type="PROSITE" id="PS50042">
    <property type="entry name" value="CNMP_BINDING_3"/>
    <property type="match status" value="1"/>
</dbReference>
<dbReference type="InterPro" id="IPR003950">
    <property type="entry name" value="K_chnl_volt-dep_ELK"/>
</dbReference>
<dbReference type="PANTHER" id="PTHR10217">
    <property type="entry name" value="VOLTAGE AND LIGAND GATED POTASSIUM CHANNEL"/>
    <property type="match status" value="1"/>
</dbReference>
<dbReference type="PANTHER" id="PTHR10217:SF637">
    <property type="entry name" value="EAG-LIKE K[+] CHANNEL, ISOFORM A"/>
    <property type="match status" value="1"/>
</dbReference>
<evidence type="ECO:0000259" key="14">
    <source>
        <dbReference type="PROSITE" id="PS50042"/>
    </source>
</evidence>
<evidence type="ECO:0000256" key="1">
    <source>
        <dbReference type="ARBA" id="ARBA00004141"/>
    </source>
</evidence>
<dbReference type="Pfam" id="PF00520">
    <property type="entry name" value="Ion_trans"/>
    <property type="match status" value="1"/>
</dbReference>
<dbReference type="Gene3D" id="1.10.1200.260">
    <property type="match status" value="1"/>
</dbReference>
<dbReference type="CDD" id="cd00130">
    <property type="entry name" value="PAS"/>
    <property type="match status" value="1"/>
</dbReference>
<dbReference type="InterPro" id="IPR000595">
    <property type="entry name" value="cNMP-bd_dom"/>
</dbReference>
<sequence>MRKGLLAPQNTFLDTIAERFDGSHSNFVLGNAQIPDQYPIVYCSDGFCELSGLPRCKVMRRSCAIRFVYGEDTRQDIKERIERALRNKEEYRVEVKFHFYSDRESRDQTSQSCQLDIVPIKNETGTVVFFLISVKDISKSNSKINFAREREGRDLKEWRRRSRAILYNISGNIGNISSAGFMKSSHGRDDVESRNSAKKSAISEALGRSVIQLATLRQFREQQKNDIPEYKMASRMPYGVVLHCGTFRSTWDLLIFICTIYVAALVPYQSVFKDSDYDLQTAAAKNDLSMINRSFDVFVEAVFIFDVILNFRTTFVSKSGNVVFNPSLISRNYIRSWFLIDLFAAIPIDLFTLFINFPPDTSTSASNSANDIQVSLNNVQMLKILRLLRLARVAYKLELLTQYGAIALTVSVLIFGMMAHWLACVWYLIGWNELNNLNRVSNDTRKVGWLYELSNSLQREYVVEVTNFSNQITGEQHERVWNKHGPTMVERYTTSLYFTLSSLTSVGFGNVSANTNNEKVFSVLVMLIGALMHAVVFGNVTAIIQRMYARRSQYDTRMRDMKEFFTFAQIDKNLQRRLIDYFNATWSKRKGMQQVDSTLQTFPANLRGEIFQHLHSQFLNLPVFQYTSPSCRNFIALRVQRMFFTPDEFLVYEGDSLSHIYLVISGSMEVSRDGQITAIFGKGDLFGYDPKLAQRTRTSACRSSANVRALSYCDLQYISASTFHQLCKLFPEFTKRFINELSSDYSCNLWELHEPVKESMSQSSKRAQIPSVTVSEAVEKNHKSQSSNCYDDENLKASSDVSDQENMPLLDGLSGWSPEIEGDKSDDDSSSVFAGDSNLASERLRWFSDPLTLGRKSSKRVTWSDDCSRRSSAPVIWPTKDDDKTTESQTSNRDDHVKTLTENVAVLSDRLTVLHKDIQRVFTVLEDIKSSPQLLSPSSASFSTEGTCNIDSYIEIHDKK</sequence>
<evidence type="ECO:0000256" key="9">
    <source>
        <dbReference type="ARBA" id="ARBA00023065"/>
    </source>
</evidence>
<evidence type="ECO:0000256" key="3">
    <source>
        <dbReference type="ARBA" id="ARBA00022538"/>
    </source>
</evidence>
<protein>
    <submittedName>
        <fullName evidence="16">Oidioi.mRNA.OKI2018_I69.chr2.g8062.t3.cds</fullName>
    </submittedName>
</protein>
<dbReference type="Proteomes" id="UP001158576">
    <property type="component" value="Chromosome 2"/>
</dbReference>
<keyword evidence="7" id="KW-0630">Potassium</keyword>
<feature type="transmembrane region" description="Helical" evidence="13">
    <location>
        <begin position="337"/>
        <end position="357"/>
    </location>
</feature>
<dbReference type="InterPro" id="IPR014710">
    <property type="entry name" value="RmlC-like_jellyroll"/>
</dbReference>
<keyword evidence="8 13" id="KW-1133">Transmembrane helix</keyword>
<name>A0ABN7TDU6_OIKDI</name>
<evidence type="ECO:0000256" key="12">
    <source>
        <dbReference type="SAM" id="MobiDB-lite"/>
    </source>
</evidence>
<evidence type="ECO:0000256" key="7">
    <source>
        <dbReference type="ARBA" id="ARBA00022958"/>
    </source>
</evidence>
<evidence type="ECO:0000313" key="17">
    <source>
        <dbReference type="Proteomes" id="UP001158576"/>
    </source>
</evidence>
<evidence type="ECO:0000256" key="8">
    <source>
        <dbReference type="ARBA" id="ARBA00022989"/>
    </source>
</evidence>
<gene>
    <name evidence="16" type="ORF">OKIOD_LOCUS16827</name>
</gene>
<keyword evidence="6" id="KW-0851">Voltage-gated channel</keyword>
<evidence type="ECO:0000259" key="15">
    <source>
        <dbReference type="PROSITE" id="PS50112"/>
    </source>
</evidence>
<dbReference type="InterPro" id="IPR035965">
    <property type="entry name" value="PAS-like_dom_sf"/>
</dbReference>
<dbReference type="Gene3D" id="1.10.287.70">
    <property type="match status" value="1"/>
</dbReference>
<feature type="compositionally biased region" description="Basic and acidic residues" evidence="12">
    <location>
        <begin position="879"/>
        <end position="895"/>
    </location>
</feature>
<feature type="transmembrane region" description="Helical" evidence="13">
    <location>
        <begin position="405"/>
        <end position="429"/>
    </location>
</feature>
<keyword evidence="17" id="KW-1185">Reference proteome</keyword>
<dbReference type="CDD" id="cd00038">
    <property type="entry name" value="CAP_ED"/>
    <property type="match status" value="1"/>
</dbReference>
<dbReference type="PRINTS" id="PR01463">
    <property type="entry name" value="EAGCHANLFMLY"/>
</dbReference>
<feature type="compositionally biased region" description="Polar residues" evidence="12">
    <location>
        <begin position="760"/>
        <end position="774"/>
    </location>
</feature>
<dbReference type="Pfam" id="PF00027">
    <property type="entry name" value="cNMP_binding"/>
    <property type="match status" value="1"/>
</dbReference>
<keyword evidence="10 13" id="KW-0472">Membrane</keyword>
<feature type="transmembrane region" description="Helical" evidence="13">
    <location>
        <begin position="253"/>
        <end position="270"/>
    </location>
</feature>
<evidence type="ECO:0000256" key="11">
    <source>
        <dbReference type="ARBA" id="ARBA00023303"/>
    </source>
</evidence>
<feature type="domain" description="PAS" evidence="15">
    <location>
        <begin position="40"/>
        <end position="88"/>
    </location>
</feature>
<feature type="domain" description="Cyclic nucleotide-binding" evidence="14">
    <location>
        <begin position="623"/>
        <end position="744"/>
    </location>
</feature>
<keyword evidence="4 13" id="KW-0812">Transmembrane</keyword>
<evidence type="ECO:0000313" key="16">
    <source>
        <dbReference type="EMBL" id="CAG5113974.1"/>
    </source>
</evidence>
<organism evidence="16 17">
    <name type="scientific">Oikopleura dioica</name>
    <name type="common">Tunicate</name>
    <dbReference type="NCBI Taxonomy" id="34765"/>
    <lineage>
        <taxon>Eukaryota</taxon>
        <taxon>Metazoa</taxon>
        <taxon>Chordata</taxon>
        <taxon>Tunicata</taxon>
        <taxon>Appendicularia</taxon>
        <taxon>Copelata</taxon>
        <taxon>Oikopleuridae</taxon>
        <taxon>Oikopleura</taxon>
    </lineage>
</organism>
<dbReference type="PRINTS" id="PR01465">
    <property type="entry name" value="ELKCHANNEL"/>
</dbReference>
<keyword evidence="11" id="KW-0407">Ion channel</keyword>
<evidence type="ECO:0000256" key="5">
    <source>
        <dbReference type="ARBA" id="ARBA00022826"/>
    </source>
</evidence>
<keyword evidence="2" id="KW-0813">Transport</keyword>
<evidence type="ECO:0000256" key="2">
    <source>
        <dbReference type="ARBA" id="ARBA00022448"/>
    </source>
</evidence>
<dbReference type="InterPro" id="IPR003938">
    <property type="entry name" value="K_chnl_volt-dep_EAG/ELK/ERG"/>
</dbReference>
<dbReference type="InterPro" id="IPR000014">
    <property type="entry name" value="PAS"/>
</dbReference>
<feature type="compositionally biased region" description="Polar residues" evidence="12">
    <location>
        <begin position="796"/>
        <end position="805"/>
    </location>
</feature>
<dbReference type="SUPFAM" id="SSF51206">
    <property type="entry name" value="cAMP-binding domain-like"/>
    <property type="match status" value="1"/>
</dbReference>
<keyword evidence="9" id="KW-0406">Ion transport</keyword>
<dbReference type="SUPFAM" id="SSF55785">
    <property type="entry name" value="PYP-like sensor domain (PAS domain)"/>
    <property type="match status" value="1"/>
</dbReference>